<dbReference type="AlphaFoldDB" id="A0A1X0DHZ4"/>
<dbReference type="Pfam" id="PF04186">
    <property type="entry name" value="FxsA"/>
    <property type="match status" value="1"/>
</dbReference>
<dbReference type="InterPro" id="IPR007313">
    <property type="entry name" value="FxsA"/>
</dbReference>
<comment type="caution">
    <text evidence="1">The sequence shown here is derived from an EMBL/GenBank/DDBJ whole genome shotgun (WGS) entry which is preliminary data.</text>
</comment>
<dbReference type="RefSeq" id="WP_083029961.1">
    <property type="nucleotide sequence ID" value="NZ_AP022618.1"/>
</dbReference>
<dbReference type="NCBIfam" id="NF008528">
    <property type="entry name" value="PRK11463.1-2"/>
    <property type="match status" value="1"/>
</dbReference>
<evidence type="ECO:0000313" key="2">
    <source>
        <dbReference type="Proteomes" id="UP000192801"/>
    </source>
</evidence>
<gene>
    <name evidence="1" type="ORF">BST26_06580</name>
</gene>
<dbReference type="PANTHER" id="PTHR35335">
    <property type="entry name" value="UPF0716 PROTEIN FXSA"/>
    <property type="match status" value="1"/>
</dbReference>
<dbReference type="OrthoDB" id="4641426at2"/>
<dbReference type="EMBL" id="MVHS01000010">
    <property type="protein sequence ID" value="ORA72001.1"/>
    <property type="molecule type" value="Genomic_DNA"/>
</dbReference>
<protein>
    <submittedName>
        <fullName evidence="1">Uncharacterized protein</fullName>
    </submittedName>
</protein>
<dbReference type="Proteomes" id="UP000192801">
    <property type="component" value="Unassembled WGS sequence"/>
</dbReference>
<evidence type="ECO:0000313" key="1">
    <source>
        <dbReference type="EMBL" id="ORA72001.1"/>
    </source>
</evidence>
<dbReference type="GO" id="GO:0016020">
    <property type="term" value="C:membrane"/>
    <property type="evidence" value="ECO:0007669"/>
    <property type="project" value="InterPro"/>
</dbReference>
<dbReference type="PANTHER" id="PTHR35335:SF1">
    <property type="entry name" value="UPF0716 PROTEIN FXSA"/>
    <property type="match status" value="1"/>
</dbReference>
<dbReference type="STRING" id="444597.BST26_06580"/>
<name>A0A1X0DHZ4_9MYCO</name>
<reference evidence="1 2" key="1">
    <citation type="submission" date="2016-12" db="EMBL/GenBank/DDBJ databases">
        <title>The new phylogeny of genus Mycobacterium.</title>
        <authorList>
            <person name="Tortoli E."/>
            <person name="Trovato A."/>
            <person name="Cirillo D.M."/>
        </authorList>
    </citation>
    <scope>NUCLEOTIDE SEQUENCE [LARGE SCALE GENOMIC DNA]</scope>
    <source>
        <strain evidence="1 2">DSM 45130</strain>
    </source>
</reference>
<proteinExistence type="predicted"/>
<keyword evidence="2" id="KW-1185">Reference proteome</keyword>
<sequence length="165" mass="16766">MIRRTFAVYVLAELAAVVALVYFLGIGTALLILIGVLLAGLLLAGSQLRRQLAQLRSGVRDAGGAVTDGALVAIGTVLVAIPGLVSSAIGMALLVPPVRRVLRPVVTTVAAGRLAGRVRFADLGAVGFTTGGYGRGDYIDGEVIEGEIIDLGDTPGGPAPRAIVP</sequence>
<organism evidence="1 2">
    <name type="scientific">Mycolicibacterium insubricum</name>
    <dbReference type="NCBI Taxonomy" id="444597"/>
    <lineage>
        <taxon>Bacteria</taxon>
        <taxon>Bacillati</taxon>
        <taxon>Actinomycetota</taxon>
        <taxon>Actinomycetes</taxon>
        <taxon>Mycobacteriales</taxon>
        <taxon>Mycobacteriaceae</taxon>
        <taxon>Mycolicibacterium</taxon>
    </lineage>
</organism>
<accession>A0A1X0DHZ4</accession>